<dbReference type="Pfam" id="PF20268">
    <property type="entry name" value="SBDS_C"/>
    <property type="match status" value="1"/>
</dbReference>
<dbReference type="Gene3D" id="3.30.1250.10">
    <property type="entry name" value="Ribosome maturation protein SBDS, N-terminal domain"/>
    <property type="match status" value="1"/>
</dbReference>
<dbReference type="AlphaFoldDB" id="A0A5N5U6A4"/>
<dbReference type="InterPro" id="IPR036786">
    <property type="entry name" value="Ribosome_mat_SBDS_N_sf"/>
</dbReference>
<dbReference type="InterPro" id="IPR035647">
    <property type="entry name" value="EFG_III/V"/>
</dbReference>
<evidence type="ECO:0000256" key="1">
    <source>
        <dbReference type="ARBA" id="ARBA00007433"/>
    </source>
</evidence>
<sequence>MISLDDAVTAQLESHGERFEVLVDPDAALAIKRGTFDEEFEGQDLEDVIAAEDVFEDAASGDRPPESALKEVFGTTDPMEIIPQVIERGEIQITAEQRREMQEQKRKRLINIIARNGINPQQNDTPHPPERIDRALEEAGYTVDPMTPAQQQIDDALDALRPVIPIRFEEITVAAQLPADYAGSGQAKVREFGDLEREEWQSDGSWVGVVTFPAGMQNEFYELVNEVSSGEAETRVLKDKDELATR</sequence>
<dbReference type="PANTHER" id="PTHR10927:SF4">
    <property type="entry name" value="RIBOSOME MATURATION PROTEIN SDO1 HOMOLOG"/>
    <property type="match status" value="1"/>
</dbReference>
<dbReference type="Pfam" id="PF09377">
    <property type="entry name" value="SBDS_domain_II"/>
    <property type="match status" value="1"/>
</dbReference>
<feature type="domain" description="Ribosome maturation protein SDO1/SBDS central" evidence="3">
    <location>
        <begin position="108"/>
        <end position="169"/>
    </location>
</feature>
<dbReference type="Proteomes" id="UP000326865">
    <property type="component" value="Unassembled WGS sequence"/>
</dbReference>
<gene>
    <name evidence="5" type="ORF">DM867_09870</name>
</gene>
<organism evidence="5 6">
    <name type="scientific">Halosegnis rubeus</name>
    <dbReference type="NCBI Taxonomy" id="2212850"/>
    <lineage>
        <taxon>Archaea</taxon>
        <taxon>Methanobacteriati</taxon>
        <taxon>Methanobacteriota</taxon>
        <taxon>Stenosarchaea group</taxon>
        <taxon>Halobacteria</taxon>
        <taxon>Halobacteriales</taxon>
        <taxon>Natronomonadaceae</taxon>
        <taxon>Halosegnis</taxon>
    </lineage>
</organism>
<feature type="domain" description="Ribosome maturation protein SDO1/SBDS N-terminal" evidence="2">
    <location>
        <begin position="7"/>
        <end position="99"/>
    </location>
</feature>
<dbReference type="SUPFAM" id="SSF89895">
    <property type="entry name" value="FYSH domain"/>
    <property type="match status" value="1"/>
</dbReference>
<feature type="domain" description="Ribosome maturation protein SDO1/SBDS C-terminal" evidence="4">
    <location>
        <begin position="172"/>
        <end position="238"/>
    </location>
</feature>
<comment type="caution">
    <text evidence="5">The sequence shown here is derived from an EMBL/GenBank/DDBJ whole genome shotgun (WGS) entry which is preliminary data.</text>
</comment>
<dbReference type="InterPro" id="IPR002140">
    <property type="entry name" value="Sdo1/SBDS"/>
</dbReference>
<dbReference type="GO" id="GO:0042256">
    <property type="term" value="P:cytosolic ribosome assembly"/>
    <property type="evidence" value="ECO:0007669"/>
    <property type="project" value="InterPro"/>
</dbReference>
<dbReference type="SUPFAM" id="SSF54980">
    <property type="entry name" value="EF-G C-terminal domain-like"/>
    <property type="match status" value="1"/>
</dbReference>
<proteinExistence type="inferred from homology"/>
<protein>
    <submittedName>
        <fullName evidence="5">Ribosome assembly factor SBDS</fullName>
    </submittedName>
</protein>
<dbReference type="InterPro" id="IPR037188">
    <property type="entry name" value="Sdo1/SBDS_central_sf"/>
</dbReference>
<dbReference type="InterPro" id="IPR046928">
    <property type="entry name" value="SDO1/SBDS_C"/>
</dbReference>
<reference evidence="5 6" key="1">
    <citation type="submission" date="2019-10" db="EMBL/GenBank/DDBJ databases">
        <title>Unraveling microbial dark matter from salterns through culturing: the case of the genus Halosegnis.</title>
        <authorList>
            <person name="Duran-Viseras A."/>
            <person name="Andrei A.-S."/>
            <person name="Vera-Gargallo B."/>
            <person name="Ghai R."/>
            <person name="Sanchez-Porro C."/>
            <person name="Ventosa A."/>
        </authorList>
    </citation>
    <scope>NUCLEOTIDE SEQUENCE [LARGE SCALE GENOMIC DNA]</scope>
    <source>
        <strain evidence="5 6">F18-79</strain>
    </source>
</reference>
<dbReference type="Gene3D" id="1.10.10.900">
    <property type="entry name" value="SBDS protein C-terminal domain, subdomain 1"/>
    <property type="match status" value="1"/>
</dbReference>
<evidence type="ECO:0000259" key="2">
    <source>
        <dbReference type="Pfam" id="PF01172"/>
    </source>
</evidence>
<dbReference type="PANTHER" id="PTHR10927">
    <property type="entry name" value="RIBOSOME MATURATION PROTEIN SBDS"/>
    <property type="match status" value="1"/>
</dbReference>
<dbReference type="SUPFAM" id="SSF109728">
    <property type="entry name" value="Hypothetical protein AF0491, middle domain"/>
    <property type="match status" value="1"/>
</dbReference>
<dbReference type="EMBL" id="QKKZ01000004">
    <property type="protein sequence ID" value="KAB7513282.1"/>
    <property type="molecule type" value="Genomic_DNA"/>
</dbReference>
<dbReference type="InterPro" id="IPR039100">
    <property type="entry name" value="Sdo1/SBDS-like"/>
</dbReference>
<comment type="similarity">
    <text evidence="1">Belongs to the SDO1/SBDS family.</text>
</comment>
<dbReference type="RefSeq" id="WP_152134189.1">
    <property type="nucleotide sequence ID" value="NZ_QKKZ01000004.1"/>
</dbReference>
<evidence type="ECO:0000313" key="5">
    <source>
        <dbReference type="EMBL" id="KAB7513282.1"/>
    </source>
</evidence>
<dbReference type="InterPro" id="IPR019783">
    <property type="entry name" value="SDO1/SBDS_N"/>
</dbReference>
<name>A0A5N5U6A4_9EURY</name>
<evidence type="ECO:0000259" key="3">
    <source>
        <dbReference type="Pfam" id="PF09377"/>
    </source>
</evidence>
<evidence type="ECO:0000313" key="6">
    <source>
        <dbReference type="Proteomes" id="UP000326865"/>
    </source>
</evidence>
<accession>A0A5N5U6A4</accession>
<dbReference type="Pfam" id="PF01172">
    <property type="entry name" value="SBDS_N"/>
    <property type="match status" value="1"/>
</dbReference>
<keyword evidence="6" id="KW-1185">Reference proteome</keyword>
<dbReference type="InterPro" id="IPR018978">
    <property type="entry name" value="SDO1/SBDS_central"/>
</dbReference>
<evidence type="ECO:0000259" key="4">
    <source>
        <dbReference type="Pfam" id="PF20268"/>
    </source>
</evidence>
<dbReference type="Gene3D" id="3.30.70.240">
    <property type="match status" value="1"/>
</dbReference>
<dbReference type="NCBIfam" id="TIGR00291">
    <property type="entry name" value="RNA_SBDS"/>
    <property type="match status" value="1"/>
</dbReference>